<gene>
    <name evidence="1" type="ORF">Cboi01_000001100</name>
</gene>
<accession>A0ACB5TDY9</accession>
<sequence>MSQTSTASESVRKFDIKIPDKSSNSCLRLVSFNVNGVKTLKSYYPWNEISKYNDMLTFMKADVVTFQELKLQRGDIDYSIADLPDYKSFITIPKARKGYSGVGVFVRIPNDMDNDVYKESLNVVRVEEGITGTLSLPYNEAYSYQSAFASGNLDVKNHCIGGYPDIYKNRKVAEDLDSQGRCVIVELSFNVVVISVYCPANSFQTEEGEEYRMLFLKCLFERAANLKKMGKSVIIMGDINVSRELIDNDEIICDGVKNNVLKLPKEPISDASEFEELNKEEVVKFSKSTPSRELLDYYIHETTGLKTEADQDKCLFDVIRESQGRRMKMYTCWNTLKNRRSVNKGSRIDLILTTEDLKKNVEAADIWPFILGSDHCPIMADIDMKPFCYGKANEFRDIKRSKTHPFEAKSFYKLHAGKSIDSFFKPRSKSASTPVKENQAPTQTSKRKQELYNNTDLRKGKSLKNSTFKSPNSSDQLSIGNFFFSLSSKENPENNNTMSSTDSSANKKKASISVDQFNNILLSKSSTPCCEHNEPCVLRSVKKKDSANVGKKFWACARASSFGNDEPLLPADSQDERQCDLPKAKVSVYSCGFFKWASK</sequence>
<protein>
    <submittedName>
        <fullName evidence="1">Unnamed protein product</fullName>
    </submittedName>
</protein>
<comment type="caution">
    <text evidence="1">The sequence shown here is derived from an EMBL/GenBank/DDBJ whole genome shotgun (WGS) entry which is preliminary data.</text>
</comment>
<dbReference type="Proteomes" id="UP001165101">
    <property type="component" value="Unassembled WGS sequence"/>
</dbReference>
<dbReference type="EMBL" id="BSXV01000003">
    <property type="protein sequence ID" value="GME86799.1"/>
    <property type="molecule type" value="Genomic_DNA"/>
</dbReference>
<reference evidence="1" key="1">
    <citation type="submission" date="2023-04" db="EMBL/GenBank/DDBJ databases">
        <title>Candida boidinii NBRC 1967.</title>
        <authorList>
            <person name="Ichikawa N."/>
            <person name="Sato H."/>
            <person name="Tonouchi N."/>
        </authorList>
    </citation>
    <scope>NUCLEOTIDE SEQUENCE</scope>
    <source>
        <strain evidence="1">NBRC 1967</strain>
    </source>
</reference>
<evidence type="ECO:0000313" key="2">
    <source>
        <dbReference type="Proteomes" id="UP001165101"/>
    </source>
</evidence>
<organism evidence="1 2">
    <name type="scientific">Candida boidinii</name>
    <name type="common">Yeast</name>
    <dbReference type="NCBI Taxonomy" id="5477"/>
    <lineage>
        <taxon>Eukaryota</taxon>
        <taxon>Fungi</taxon>
        <taxon>Dikarya</taxon>
        <taxon>Ascomycota</taxon>
        <taxon>Saccharomycotina</taxon>
        <taxon>Pichiomycetes</taxon>
        <taxon>Pichiales</taxon>
        <taxon>Pichiaceae</taxon>
        <taxon>Ogataea</taxon>
        <taxon>Ogataea/Candida clade</taxon>
    </lineage>
</organism>
<evidence type="ECO:0000313" key="1">
    <source>
        <dbReference type="EMBL" id="GME86799.1"/>
    </source>
</evidence>
<name>A0ACB5TDY9_CANBO</name>
<keyword evidence="2" id="KW-1185">Reference proteome</keyword>
<proteinExistence type="predicted"/>